<feature type="transmembrane region" description="Helical" evidence="1">
    <location>
        <begin position="49"/>
        <end position="66"/>
    </location>
</feature>
<accession>A0A1S6QIG1</accession>
<reference evidence="2 3" key="1">
    <citation type="journal article" date="2015" name="Genome Announc.">
        <title>Genome Sequence of Lactobacillus curieae CCTCC M 2011381T, a Novel Producer of Gamma-aminobutyric Acid.</title>
        <authorList>
            <person name="Wang Y."/>
            <person name="Wang Y."/>
            <person name="Lang C."/>
            <person name="Wei D."/>
            <person name="Xu P."/>
            <person name="Xie J."/>
        </authorList>
    </citation>
    <scope>NUCLEOTIDE SEQUENCE [LARGE SCALE GENOMIC DNA]</scope>
    <source>
        <strain evidence="2 3">CCTCC M 2011381</strain>
    </source>
</reference>
<keyword evidence="3" id="KW-1185">Reference proteome</keyword>
<sequence length="102" mass="11113">MRILKQATTDIADVLSSHELKWLYRISLPLLAISVLAMLYPPLGNFTDEIFFGLTLWVSGLILVSLCKHNINIIVSIIVALVGFSAGFSLIVLTVVGTIVNS</sequence>
<dbReference type="AlphaFoldDB" id="A0A1S6QIG1"/>
<dbReference type="EMBL" id="CP018906">
    <property type="protein sequence ID" value="AQW21405.1"/>
    <property type="molecule type" value="Genomic_DNA"/>
</dbReference>
<evidence type="ECO:0000256" key="1">
    <source>
        <dbReference type="SAM" id="Phobius"/>
    </source>
</evidence>
<feature type="transmembrane region" description="Helical" evidence="1">
    <location>
        <begin position="73"/>
        <end position="100"/>
    </location>
</feature>
<evidence type="ECO:0000313" key="2">
    <source>
        <dbReference type="EMBL" id="AQW21405.1"/>
    </source>
</evidence>
<keyword evidence="1" id="KW-0472">Membrane</keyword>
<feature type="transmembrane region" description="Helical" evidence="1">
    <location>
        <begin position="22"/>
        <end position="43"/>
    </location>
</feature>
<name>A0A1S6QIG1_9LACO</name>
<organism evidence="2 3">
    <name type="scientific">Lentilactobacillus curieae</name>
    <dbReference type="NCBI Taxonomy" id="1138822"/>
    <lineage>
        <taxon>Bacteria</taxon>
        <taxon>Bacillati</taxon>
        <taxon>Bacillota</taxon>
        <taxon>Bacilli</taxon>
        <taxon>Lactobacillales</taxon>
        <taxon>Lactobacillaceae</taxon>
        <taxon>Lentilactobacillus</taxon>
    </lineage>
</organism>
<proteinExistence type="predicted"/>
<dbReference type="KEGG" id="lcu:PL11_005395"/>
<keyword evidence="1" id="KW-1133">Transmembrane helix</keyword>
<dbReference type="Proteomes" id="UP000030361">
    <property type="component" value="Chromosome"/>
</dbReference>
<evidence type="ECO:0000313" key="3">
    <source>
        <dbReference type="Proteomes" id="UP000030361"/>
    </source>
</evidence>
<protein>
    <submittedName>
        <fullName evidence="2">Uncharacterized protein</fullName>
    </submittedName>
</protein>
<dbReference type="RefSeq" id="WP_035167854.1">
    <property type="nucleotide sequence ID" value="NZ_CP018906.1"/>
</dbReference>
<keyword evidence="1" id="KW-0812">Transmembrane</keyword>
<gene>
    <name evidence="2" type="ORF">PL11_005395</name>
</gene>